<sequence length="159" mass="17693">MEARRSRGADVSHDNEGDARHERFGFRPAGPLLYTLRIDQKWRVAKRRPGGFDSLEVEAGSPWNYALALGRGEALHFEKGKMPENPYDPATPPGRILAKAQRLPQWTLAWNGLAAFDPPVNPVKGEGPMEEIALVPAGSQTLRVMSFPWIGAPSRRRRA</sequence>
<accession>A0A060BT62</accession>
<dbReference type="EMBL" id="KF118860">
    <property type="protein sequence ID" value="AIA86124.1"/>
    <property type="molecule type" value="Genomic_DNA"/>
</dbReference>
<proteinExistence type="predicted"/>
<feature type="region of interest" description="Disordered" evidence="1">
    <location>
        <begin position="1"/>
        <end position="23"/>
    </location>
</feature>
<evidence type="ECO:0000256" key="1">
    <source>
        <dbReference type="SAM" id="MobiDB-lite"/>
    </source>
</evidence>
<feature type="non-terminal residue" evidence="2">
    <location>
        <position position="159"/>
    </location>
</feature>
<name>A0A060BT62_9ACTN</name>
<reference evidence="2" key="1">
    <citation type="journal article" date="2013" name="Environ. Microbiol.">
        <title>Seasonally variable intestinal metagenomes of the red palm weevil (Rhynchophorus ferrugineus).</title>
        <authorList>
            <person name="Jia S."/>
            <person name="Zhang X."/>
            <person name="Zhang G."/>
            <person name="Yin A."/>
            <person name="Zhang S."/>
            <person name="Li F."/>
            <person name="Wang L."/>
            <person name="Zhao D."/>
            <person name="Yun Q."/>
            <person name="Tala"/>
            <person name="Wang J."/>
            <person name="Sun G."/>
            <person name="Baabdullah M."/>
            <person name="Yu X."/>
            <person name="Hu S."/>
            <person name="Al-Mssallem I.S."/>
            <person name="Yu J."/>
        </authorList>
    </citation>
    <scope>NUCLEOTIDE SEQUENCE</scope>
</reference>
<dbReference type="AlphaFoldDB" id="A0A060BT62"/>
<organism evidence="2">
    <name type="scientific">uncultured Streptomyces sp</name>
    <dbReference type="NCBI Taxonomy" id="174707"/>
    <lineage>
        <taxon>Bacteria</taxon>
        <taxon>Bacillati</taxon>
        <taxon>Actinomycetota</taxon>
        <taxon>Actinomycetes</taxon>
        <taxon>Kitasatosporales</taxon>
        <taxon>Streptomycetaceae</taxon>
        <taxon>Streptomyces</taxon>
        <taxon>environmental samples</taxon>
    </lineage>
</organism>
<protein>
    <submittedName>
        <fullName evidence="2">CAZy families CBM13 protein</fullName>
    </submittedName>
</protein>
<evidence type="ECO:0000313" key="2">
    <source>
        <dbReference type="EMBL" id="AIA86124.1"/>
    </source>
</evidence>